<evidence type="ECO:0000313" key="3">
    <source>
        <dbReference type="EMBL" id="EGI16447.1"/>
    </source>
</evidence>
<name>F4SYK0_ECOLX</name>
<organism evidence="3 4">
    <name type="scientific">Escherichia coli M605</name>
    <dbReference type="NCBI Taxonomy" id="656417"/>
    <lineage>
        <taxon>Bacteria</taxon>
        <taxon>Pseudomonadati</taxon>
        <taxon>Pseudomonadota</taxon>
        <taxon>Gammaproteobacteria</taxon>
        <taxon>Enterobacterales</taxon>
        <taxon>Enterobacteriaceae</taxon>
        <taxon>Escherichia</taxon>
    </lineage>
</organism>
<dbReference type="PANTHER" id="PTHR33516:SF2">
    <property type="entry name" value="LEXA REPRESSOR-RELATED"/>
    <property type="match status" value="1"/>
</dbReference>
<dbReference type="InterPro" id="IPR025188">
    <property type="entry name" value="DUF4113"/>
</dbReference>
<dbReference type="GO" id="GO:0006355">
    <property type="term" value="P:regulation of DNA-templated transcription"/>
    <property type="evidence" value="ECO:0007669"/>
    <property type="project" value="InterPro"/>
</dbReference>
<evidence type="ECO:0000313" key="4">
    <source>
        <dbReference type="Proteomes" id="UP000004710"/>
    </source>
</evidence>
<dbReference type="InterPro" id="IPR006197">
    <property type="entry name" value="Peptidase_S24_LexA"/>
</dbReference>
<dbReference type="CDD" id="cd06529">
    <property type="entry name" value="S24_LexA-like"/>
    <property type="match status" value="1"/>
</dbReference>
<dbReference type="RefSeq" id="WP_000955163.1">
    <property type="nucleotide sequence ID" value="NZ_GL883905.1"/>
</dbReference>
<dbReference type="EMBL" id="GL883905">
    <property type="protein sequence ID" value="EGI16447.1"/>
    <property type="molecule type" value="Genomic_DNA"/>
</dbReference>
<dbReference type="Pfam" id="PF13438">
    <property type="entry name" value="DUF4113"/>
    <property type="match status" value="1"/>
</dbReference>
<protein>
    <submittedName>
        <fullName evidence="3">Protein SamB</fullName>
    </submittedName>
</protein>
<evidence type="ECO:0000259" key="2">
    <source>
        <dbReference type="Pfam" id="PF13438"/>
    </source>
</evidence>
<reference evidence="3 4" key="1">
    <citation type="submission" date="2010-01" db="EMBL/GenBank/DDBJ databases">
        <title>The Genome Sequence of Escherichia coli M605.</title>
        <authorList>
            <consortium name="The Broad Institute Genome Sequencing Platform"/>
            <consortium name="The Broad Institute Genome Sequencing Center for Infectious Disease"/>
            <person name="Feldgarden M."/>
            <person name="Gordon D.M."/>
            <person name="Johnson J.R."/>
            <person name="Johnston B.D."/>
            <person name="Young S."/>
            <person name="Zeng Q."/>
            <person name="Koehrsen M."/>
            <person name="Alvarado L."/>
            <person name="Berlin A.M."/>
            <person name="Borenstein D."/>
            <person name="Chapman S.B."/>
            <person name="Chen Z."/>
            <person name="Engels R."/>
            <person name="Freedman E."/>
            <person name="Gellesch M."/>
            <person name="Goldberg J."/>
            <person name="Griggs A."/>
            <person name="Gujja S."/>
            <person name="Heilman E.R."/>
            <person name="Heiman D.I."/>
            <person name="Hepburn T.A."/>
            <person name="Howarth C."/>
            <person name="Jen D."/>
            <person name="Larson L."/>
            <person name="Lewis B."/>
            <person name="Mehta T."/>
            <person name="Park D."/>
            <person name="Pearson M."/>
            <person name="Richards J."/>
            <person name="Roberts A."/>
            <person name="Saif S."/>
            <person name="Shea T.D."/>
            <person name="Shenoy N."/>
            <person name="Sisk P."/>
            <person name="Stolte C."/>
            <person name="Sykes S.N."/>
            <person name="Walk T."/>
            <person name="White J."/>
            <person name="Yandava C."/>
            <person name="Haas B."/>
            <person name="Henn M.R."/>
            <person name="Nusbaum C."/>
            <person name="Birren B."/>
        </authorList>
    </citation>
    <scope>NUCLEOTIDE SEQUENCE [LARGE SCALE GENOMIC DNA]</scope>
    <source>
        <strain evidence="3 4">M605</strain>
    </source>
</reference>
<dbReference type="InterPro" id="IPR039418">
    <property type="entry name" value="LexA-like"/>
</dbReference>
<dbReference type="PRINTS" id="PR00726">
    <property type="entry name" value="LEXASERPTASE"/>
</dbReference>
<dbReference type="PANTHER" id="PTHR33516">
    <property type="entry name" value="LEXA REPRESSOR"/>
    <property type="match status" value="1"/>
</dbReference>
<feature type="domain" description="DNA polymerase Y-family little finger" evidence="1">
    <location>
        <begin position="118"/>
        <end position="234"/>
    </location>
</feature>
<dbReference type="InterPro" id="IPR036775">
    <property type="entry name" value="DNA_pol_Y-fam_lit_finger_sf"/>
</dbReference>
<dbReference type="GO" id="GO:0016787">
    <property type="term" value="F:hydrolase activity"/>
    <property type="evidence" value="ECO:0007669"/>
    <property type="project" value="UniProtKB-KW"/>
</dbReference>
<dbReference type="GO" id="GO:0009432">
    <property type="term" value="P:SOS response"/>
    <property type="evidence" value="ECO:0007669"/>
    <property type="project" value="UniProtKB-KW"/>
</dbReference>
<dbReference type="SUPFAM" id="SSF100879">
    <property type="entry name" value="Lesion bypass DNA polymerase (Y-family), little finger domain"/>
    <property type="match status" value="1"/>
</dbReference>
<dbReference type="SUPFAM" id="SSF51306">
    <property type="entry name" value="LexA/Signal peptidase"/>
    <property type="match status" value="1"/>
</dbReference>
<dbReference type="Pfam" id="PF11799">
    <property type="entry name" value="IMS_C"/>
    <property type="match status" value="1"/>
</dbReference>
<dbReference type="NCBIfam" id="NF007621">
    <property type="entry name" value="PRK10276.1"/>
    <property type="match status" value="1"/>
</dbReference>
<dbReference type="Gene3D" id="2.10.109.10">
    <property type="entry name" value="Umud Fragment, subunit A"/>
    <property type="match status" value="1"/>
</dbReference>
<dbReference type="GO" id="GO:0006281">
    <property type="term" value="P:DNA repair"/>
    <property type="evidence" value="ECO:0007669"/>
    <property type="project" value="UniProtKB-KW"/>
</dbReference>
<dbReference type="InterPro" id="IPR017961">
    <property type="entry name" value="DNA_pol_Y-fam_little_finger"/>
</dbReference>
<dbReference type="AlphaFoldDB" id="F4SYK0"/>
<dbReference type="InterPro" id="IPR036286">
    <property type="entry name" value="LexA/Signal_pep-like_sf"/>
</dbReference>
<proteinExistence type="predicted"/>
<feature type="domain" description="DUF4113" evidence="2">
    <location>
        <begin position="247"/>
        <end position="294"/>
    </location>
</feature>
<dbReference type="InterPro" id="IPR050077">
    <property type="entry name" value="LexA_repressor"/>
</dbReference>
<gene>
    <name evidence="3" type="ORF">ECIG_04844</name>
</gene>
<dbReference type="HOGENOM" id="CLU_936087_0_0_6"/>
<sequence length="297" mass="33472">MLTFVSPVPEPARSTAPLFTERCPAGFPSPAADYMEEELDLNTYCIRHPASTFFVRAIGDSMKDMGLHSGDLMIVDKAEKPQQGDIVIAETDGEFTVKRLQLKPRVALLPMNPVSPPKQQIVCSRSFGERVTTYEAMRQAVCQYAERAVEKLRGERQFCRHITVFVKTSPFAGNEPYYGNQASEKLLIPTQDTRDIIAAAVRALDRIWVDGHRYAKAGCMLNDFTLTGVSQLNLFDEVQPRERSKLLMQVLDSINHSGLGKVWFAGRGIAPEWQMKREMLSPAYTTRWNDLPVAMLR</sequence>
<dbReference type="Proteomes" id="UP000004710">
    <property type="component" value="Unassembled WGS sequence"/>
</dbReference>
<dbReference type="GO" id="GO:0003684">
    <property type="term" value="F:damaged DNA binding"/>
    <property type="evidence" value="ECO:0007669"/>
    <property type="project" value="InterPro"/>
</dbReference>
<evidence type="ECO:0000259" key="1">
    <source>
        <dbReference type="Pfam" id="PF11799"/>
    </source>
</evidence>
<accession>F4SYK0</accession>